<organism evidence="1 2">
    <name type="scientific">Kitasatospora phosalacinea</name>
    <dbReference type="NCBI Taxonomy" id="2065"/>
    <lineage>
        <taxon>Bacteria</taxon>
        <taxon>Bacillati</taxon>
        <taxon>Actinomycetota</taxon>
        <taxon>Actinomycetes</taxon>
        <taxon>Kitasatosporales</taxon>
        <taxon>Streptomycetaceae</taxon>
        <taxon>Kitasatospora</taxon>
    </lineage>
</organism>
<reference evidence="1" key="1">
    <citation type="submission" date="2023-02" db="EMBL/GenBank/DDBJ databases">
        <title>Kitasatospora phosalacinea NBRC 14627.</title>
        <authorList>
            <person name="Ichikawa N."/>
            <person name="Sato H."/>
            <person name="Tonouchi N."/>
        </authorList>
    </citation>
    <scope>NUCLEOTIDE SEQUENCE</scope>
    <source>
        <strain evidence="1">NBRC 14627</strain>
    </source>
</reference>
<gene>
    <name evidence="1" type="ORF">Kpho02_61050</name>
</gene>
<protein>
    <submittedName>
        <fullName evidence="1">Uncharacterized protein</fullName>
    </submittedName>
</protein>
<dbReference type="RefSeq" id="WP_285739429.1">
    <property type="nucleotide sequence ID" value="NZ_BSSA01000028.1"/>
</dbReference>
<sequence length="59" mass="6665">MSGDPERRVYRVDWLPGGDVLEARCFCGVRSTLPDPVAVWTWLLDHPRHAAPPPEGERP</sequence>
<name>A0A9W6QBL5_9ACTN</name>
<proteinExistence type="predicted"/>
<dbReference type="Proteomes" id="UP001165041">
    <property type="component" value="Unassembled WGS sequence"/>
</dbReference>
<evidence type="ECO:0000313" key="1">
    <source>
        <dbReference type="EMBL" id="GLW73807.1"/>
    </source>
</evidence>
<evidence type="ECO:0000313" key="2">
    <source>
        <dbReference type="Proteomes" id="UP001165041"/>
    </source>
</evidence>
<accession>A0A9W6QBL5</accession>
<comment type="caution">
    <text evidence="1">The sequence shown here is derived from an EMBL/GenBank/DDBJ whole genome shotgun (WGS) entry which is preliminary data.</text>
</comment>
<dbReference type="EMBL" id="BSSA01000028">
    <property type="protein sequence ID" value="GLW73807.1"/>
    <property type="molecule type" value="Genomic_DNA"/>
</dbReference>
<dbReference type="AlphaFoldDB" id="A0A9W6QBL5"/>